<dbReference type="OMA" id="NVACANS"/>
<evidence type="ECO:0000313" key="1">
    <source>
        <dbReference type="EMBL" id="EAW06834.1"/>
    </source>
</evidence>
<sequence>MKAWQWSTFCYLYQGPAASSKIIMRMILALSASDMHRSGHILRSPGRPTAEDHGRYHYGLAVKEFRQWLETPKREVSQTELEMILVTMFLMVAYEWQFGNCAKHLQLYLHGVRSLLESHPSLIQIKDVNNVLFSMDAGQSEDLASRVSFVPEQFLLWILYIDVNCRSVGVTGSLYDYVLQSGNPALHPDQLHRCARLWGRCFWGKRYPDQEVSDDMENYRGLELLHEAICLRYKIWQVLVGHPASAMASAESLSLAMMTIREKYSDLFVTAKLAGATSMRRTLNTIYKAVSTFYAQVLFHQRLFYSSSPSTALRRQALTSIIEIAQKQYTADPRLLRRLHWPLLMAVIETDDPVQRNWFQLRLHELRGYHSDYDWANEIADEILTRQTSGAVDLAELLRNHLDR</sequence>
<dbReference type="Pfam" id="PF11951">
    <property type="entry name" value="Fungal_trans_2"/>
    <property type="match status" value="1"/>
</dbReference>
<dbReference type="AlphaFoldDB" id="A1CU47"/>
<dbReference type="InterPro" id="IPR053175">
    <property type="entry name" value="DHMBA_Reg_Transcription_Factor"/>
</dbReference>
<name>A1CU47_ASPCL</name>
<organism evidence="1 2">
    <name type="scientific">Aspergillus clavatus (strain ATCC 1007 / CBS 513.65 / DSM 816 / NCTC 3887 / NRRL 1 / QM 1276 / 107)</name>
    <dbReference type="NCBI Taxonomy" id="344612"/>
    <lineage>
        <taxon>Eukaryota</taxon>
        <taxon>Fungi</taxon>
        <taxon>Dikarya</taxon>
        <taxon>Ascomycota</taxon>
        <taxon>Pezizomycotina</taxon>
        <taxon>Eurotiomycetes</taxon>
        <taxon>Eurotiomycetidae</taxon>
        <taxon>Eurotiales</taxon>
        <taxon>Aspergillaceae</taxon>
        <taxon>Aspergillus</taxon>
        <taxon>Aspergillus subgen. Fumigati</taxon>
    </lineage>
</organism>
<dbReference type="InterPro" id="IPR021858">
    <property type="entry name" value="Fun_TF"/>
</dbReference>
<dbReference type="HOGENOM" id="CLU_018449_2_0_1"/>
<dbReference type="PANTHER" id="PTHR38791">
    <property type="entry name" value="ZN(II)2CYS6 TRANSCRIPTION FACTOR (EUROFUNG)-RELATED-RELATED"/>
    <property type="match status" value="1"/>
</dbReference>
<dbReference type="KEGG" id="act:ACLA_085290"/>
<dbReference type="GeneID" id="4699774"/>
<reference evidence="1 2" key="1">
    <citation type="journal article" date="2008" name="PLoS Genet.">
        <title>Genomic islands in the pathogenic filamentous fungus Aspergillus fumigatus.</title>
        <authorList>
            <person name="Fedorova N.D."/>
            <person name="Khaldi N."/>
            <person name="Joardar V.S."/>
            <person name="Maiti R."/>
            <person name="Amedeo P."/>
            <person name="Anderson M.J."/>
            <person name="Crabtree J."/>
            <person name="Silva J.C."/>
            <person name="Badger J.H."/>
            <person name="Albarraq A."/>
            <person name="Angiuoli S."/>
            <person name="Bussey H."/>
            <person name="Bowyer P."/>
            <person name="Cotty P.J."/>
            <person name="Dyer P.S."/>
            <person name="Egan A."/>
            <person name="Galens K."/>
            <person name="Fraser-Liggett C.M."/>
            <person name="Haas B.J."/>
            <person name="Inman J.M."/>
            <person name="Kent R."/>
            <person name="Lemieux S."/>
            <person name="Malavazi I."/>
            <person name="Orvis J."/>
            <person name="Roemer T."/>
            <person name="Ronning C.M."/>
            <person name="Sundaram J.P."/>
            <person name="Sutton G."/>
            <person name="Turner G."/>
            <person name="Venter J.C."/>
            <person name="White O.R."/>
            <person name="Whitty B.R."/>
            <person name="Youngman P."/>
            <person name="Wolfe K.H."/>
            <person name="Goldman G.H."/>
            <person name="Wortman J.R."/>
            <person name="Jiang B."/>
            <person name="Denning D.W."/>
            <person name="Nierman W.C."/>
        </authorList>
    </citation>
    <scope>NUCLEOTIDE SEQUENCE [LARGE SCALE GENOMIC DNA]</scope>
    <source>
        <strain evidence="2">ATCC 1007 / CBS 513.65 / DSM 816 / NCTC 3887 / NRRL 1</strain>
    </source>
</reference>
<dbReference type="eggNOG" id="ENOG502SMH1">
    <property type="taxonomic scope" value="Eukaryota"/>
</dbReference>
<dbReference type="EMBL" id="DS027060">
    <property type="protein sequence ID" value="EAW06834.1"/>
    <property type="molecule type" value="Genomic_DNA"/>
</dbReference>
<gene>
    <name evidence="1" type="ORF">ACLA_085290</name>
</gene>
<dbReference type="RefSeq" id="XP_001268260.1">
    <property type="nucleotide sequence ID" value="XM_001268259.1"/>
</dbReference>
<dbReference type="OrthoDB" id="4356994at2759"/>
<dbReference type="PANTHER" id="PTHR38791:SF12">
    <property type="entry name" value="TRANSCRIPTION FACTOR DOMAIN-CONTAINING PROTEIN-RELATED"/>
    <property type="match status" value="1"/>
</dbReference>
<dbReference type="Proteomes" id="UP000006701">
    <property type="component" value="Unassembled WGS sequence"/>
</dbReference>
<accession>A1CU47</accession>
<dbReference type="VEuPathDB" id="FungiDB:ACLA_085290"/>
<evidence type="ECO:0000313" key="2">
    <source>
        <dbReference type="Proteomes" id="UP000006701"/>
    </source>
</evidence>
<dbReference type="STRING" id="344612.A1CU47"/>
<protein>
    <recommendedName>
        <fullName evidence="3">C6 finger domain protein</fullName>
    </recommendedName>
</protein>
<evidence type="ECO:0008006" key="3">
    <source>
        <dbReference type="Google" id="ProtNLM"/>
    </source>
</evidence>
<proteinExistence type="predicted"/>
<keyword evidence="2" id="KW-1185">Reference proteome</keyword>